<evidence type="ECO:0000256" key="1">
    <source>
        <dbReference type="SAM" id="MobiDB-lite"/>
    </source>
</evidence>
<dbReference type="Proteomes" id="UP000326396">
    <property type="component" value="Linkage Group LG6"/>
</dbReference>
<sequence length="283" mass="31587">MLRRHRKPLFVSNAVMASKFFIHFKSAPSSVAYSNHKSNIYPDKYFISFRIPSNLYPKLLPLSLKPSDSSFSTHASIPRPGLSLIPIFLTAADCPSHIQFHLYWIKLPNNLPFYTFNFLPDAPLSELIAAVGPISADFTLSLFMLWNVNNSGILVSSFVIVSEVYLEKVGDKITDMPQLKQLRSKLEEIGLACGHCLPGQTYRFVCPMCKGGESNEKSLSLLIAQDGNAALWNCFRAKCGWSGNTRASADVKSSYKQDEYNHPQSENHQGNHSAGIEVRTPMP</sequence>
<dbReference type="InterPro" id="IPR027032">
    <property type="entry name" value="Twinkle-like"/>
</dbReference>
<dbReference type="PANTHER" id="PTHR12873">
    <property type="entry name" value="T7-LIKE MITOCHONDRIAL DNA HELICASE"/>
    <property type="match status" value="1"/>
</dbReference>
<organism evidence="2 3">
    <name type="scientific">Mikania micrantha</name>
    <name type="common">bitter vine</name>
    <dbReference type="NCBI Taxonomy" id="192012"/>
    <lineage>
        <taxon>Eukaryota</taxon>
        <taxon>Viridiplantae</taxon>
        <taxon>Streptophyta</taxon>
        <taxon>Embryophyta</taxon>
        <taxon>Tracheophyta</taxon>
        <taxon>Spermatophyta</taxon>
        <taxon>Magnoliopsida</taxon>
        <taxon>eudicotyledons</taxon>
        <taxon>Gunneridae</taxon>
        <taxon>Pentapetalae</taxon>
        <taxon>asterids</taxon>
        <taxon>campanulids</taxon>
        <taxon>Asterales</taxon>
        <taxon>Asteraceae</taxon>
        <taxon>Asteroideae</taxon>
        <taxon>Heliantheae alliance</taxon>
        <taxon>Eupatorieae</taxon>
        <taxon>Mikania</taxon>
    </lineage>
</organism>
<gene>
    <name evidence="2" type="ORF">E3N88_33340</name>
</gene>
<keyword evidence="3" id="KW-1185">Reference proteome</keyword>
<name>A0A5N6MB08_9ASTR</name>
<protein>
    <submittedName>
        <fullName evidence="2">Uncharacterized protein</fullName>
    </submittedName>
</protein>
<reference evidence="2 3" key="1">
    <citation type="submission" date="2019-05" db="EMBL/GenBank/DDBJ databases">
        <title>Mikania micrantha, genome provides insights into the molecular mechanism of rapid growth.</title>
        <authorList>
            <person name="Liu B."/>
        </authorList>
    </citation>
    <scope>NUCLEOTIDE SEQUENCE [LARGE SCALE GENOMIC DNA]</scope>
    <source>
        <strain evidence="2">NLD-2019</strain>
        <tissue evidence="2">Leaf</tissue>
    </source>
</reference>
<feature type="compositionally biased region" description="Polar residues" evidence="1">
    <location>
        <begin position="262"/>
        <end position="272"/>
    </location>
</feature>
<evidence type="ECO:0000313" key="3">
    <source>
        <dbReference type="Proteomes" id="UP000326396"/>
    </source>
</evidence>
<comment type="caution">
    <text evidence="2">The sequence shown here is derived from an EMBL/GenBank/DDBJ whole genome shotgun (WGS) entry which is preliminary data.</text>
</comment>
<proteinExistence type="predicted"/>
<feature type="region of interest" description="Disordered" evidence="1">
    <location>
        <begin position="252"/>
        <end position="283"/>
    </location>
</feature>
<dbReference type="PANTHER" id="PTHR12873:SF0">
    <property type="entry name" value="TWINKLE MTDNA HELICASE"/>
    <property type="match status" value="1"/>
</dbReference>
<dbReference type="AlphaFoldDB" id="A0A5N6MB08"/>
<dbReference type="EMBL" id="SZYD01000016">
    <property type="protein sequence ID" value="KAD3337819.1"/>
    <property type="molecule type" value="Genomic_DNA"/>
</dbReference>
<dbReference type="GO" id="GO:0003697">
    <property type="term" value="F:single-stranded DNA binding"/>
    <property type="evidence" value="ECO:0007669"/>
    <property type="project" value="InterPro"/>
</dbReference>
<evidence type="ECO:0000313" key="2">
    <source>
        <dbReference type="EMBL" id="KAD3337819.1"/>
    </source>
</evidence>
<dbReference type="GO" id="GO:0043139">
    <property type="term" value="F:5'-3' DNA helicase activity"/>
    <property type="evidence" value="ECO:0007669"/>
    <property type="project" value="InterPro"/>
</dbReference>
<accession>A0A5N6MB08</accession>
<dbReference type="OrthoDB" id="1746169at2759"/>